<dbReference type="InterPro" id="IPR011701">
    <property type="entry name" value="MFS"/>
</dbReference>
<dbReference type="InterPro" id="IPR004638">
    <property type="entry name" value="EmrB-like"/>
</dbReference>
<organism evidence="9 10">
    <name type="scientific">Desulfosporosinus lacus DSM 15449</name>
    <dbReference type="NCBI Taxonomy" id="1121420"/>
    <lineage>
        <taxon>Bacteria</taxon>
        <taxon>Bacillati</taxon>
        <taxon>Bacillota</taxon>
        <taxon>Clostridia</taxon>
        <taxon>Eubacteriales</taxon>
        <taxon>Desulfitobacteriaceae</taxon>
        <taxon>Desulfosporosinus</taxon>
    </lineage>
</organism>
<dbReference type="FunFam" id="1.20.1720.10:FF:000021">
    <property type="entry name" value="Drug resistance transporter, EmrB/QacA subfamily"/>
    <property type="match status" value="1"/>
</dbReference>
<dbReference type="Proteomes" id="UP000183954">
    <property type="component" value="Unassembled WGS sequence"/>
</dbReference>
<dbReference type="Gene3D" id="1.20.1720.10">
    <property type="entry name" value="Multidrug resistance protein D"/>
    <property type="match status" value="1"/>
</dbReference>
<feature type="transmembrane region" description="Helical" evidence="7">
    <location>
        <begin position="139"/>
        <end position="164"/>
    </location>
</feature>
<evidence type="ECO:0000256" key="4">
    <source>
        <dbReference type="ARBA" id="ARBA00022692"/>
    </source>
</evidence>
<keyword evidence="5 7" id="KW-1133">Transmembrane helix</keyword>
<dbReference type="STRING" id="1121420.SAMN02746098_04316"/>
<dbReference type="SUPFAM" id="SSF103473">
    <property type="entry name" value="MFS general substrate transporter"/>
    <property type="match status" value="1"/>
</dbReference>
<feature type="transmembrane region" description="Helical" evidence="7">
    <location>
        <begin position="201"/>
        <end position="220"/>
    </location>
</feature>
<dbReference type="OrthoDB" id="102502at2"/>
<feature type="transmembrane region" description="Helical" evidence="7">
    <location>
        <begin position="49"/>
        <end position="69"/>
    </location>
</feature>
<feature type="transmembrane region" description="Helical" evidence="7">
    <location>
        <begin position="170"/>
        <end position="189"/>
    </location>
</feature>
<reference evidence="10" key="1">
    <citation type="submission" date="2016-11" db="EMBL/GenBank/DDBJ databases">
        <authorList>
            <person name="Varghese N."/>
            <person name="Submissions S."/>
        </authorList>
    </citation>
    <scope>NUCLEOTIDE SEQUENCE [LARGE SCALE GENOMIC DNA]</scope>
    <source>
        <strain evidence="10">DSM 15449</strain>
    </source>
</reference>
<evidence type="ECO:0000256" key="7">
    <source>
        <dbReference type="SAM" id="Phobius"/>
    </source>
</evidence>
<comment type="subcellular location">
    <subcellularLocation>
        <location evidence="1">Cell membrane</location>
        <topology evidence="1">Multi-pass membrane protein</topology>
    </subcellularLocation>
</comment>
<dbReference type="Pfam" id="PF07690">
    <property type="entry name" value="MFS_1"/>
    <property type="match status" value="1"/>
</dbReference>
<dbReference type="EMBL" id="FQXJ01000020">
    <property type="protein sequence ID" value="SHI57431.1"/>
    <property type="molecule type" value="Genomic_DNA"/>
</dbReference>
<feature type="transmembrane region" description="Helical" evidence="7">
    <location>
        <begin position="81"/>
        <end position="104"/>
    </location>
</feature>
<dbReference type="InterPro" id="IPR020846">
    <property type="entry name" value="MFS_dom"/>
</dbReference>
<dbReference type="PRINTS" id="PR01036">
    <property type="entry name" value="TCRTETB"/>
</dbReference>
<keyword evidence="4 7" id="KW-0812">Transmembrane</keyword>
<feature type="transmembrane region" description="Helical" evidence="7">
    <location>
        <begin position="397"/>
        <end position="419"/>
    </location>
</feature>
<accession>A0A1M6C9F1</accession>
<feature type="transmembrane region" description="Helical" evidence="7">
    <location>
        <begin position="270"/>
        <end position="293"/>
    </location>
</feature>
<feature type="transmembrane region" description="Helical" evidence="7">
    <location>
        <begin position="12"/>
        <end position="37"/>
    </location>
</feature>
<evidence type="ECO:0000256" key="3">
    <source>
        <dbReference type="ARBA" id="ARBA00022475"/>
    </source>
</evidence>
<keyword evidence="10" id="KW-1185">Reference proteome</keyword>
<feature type="transmembrane region" description="Helical" evidence="7">
    <location>
        <begin position="226"/>
        <end position="249"/>
    </location>
</feature>
<name>A0A1M6C9F1_9FIRM</name>
<keyword evidence="6 7" id="KW-0472">Membrane</keyword>
<dbReference type="AlphaFoldDB" id="A0A1M6C9F1"/>
<keyword evidence="3" id="KW-1003">Cell membrane</keyword>
<dbReference type="NCBIfam" id="TIGR00711">
    <property type="entry name" value="efflux_EmrB"/>
    <property type="match status" value="1"/>
</dbReference>
<dbReference type="PROSITE" id="PS50850">
    <property type="entry name" value="MFS"/>
    <property type="match status" value="1"/>
</dbReference>
<proteinExistence type="predicted"/>
<protein>
    <submittedName>
        <fullName evidence="9">Drug resistance transporter, EmrB/QacA subfamily</fullName>
    </submittedName>
</protein>
<dbReference type="PANTHER" id="PTHR42718">
    <property type="entry name" value="MAJOR FACILITATOR SUPERFAMILY MULTIDRUG TRANSPORTER MFSC"/>
    <property type="match status" value="1"/>
</dbReference>
<gene>
    <name evidence="9" type="ORF">SAMN02746098_04316</name>
</gene>
<evidence type="ECO:0000313" key="9">
    <source>
        <dbReference type="EMBL" id="SHI57431.1"/>
    </source>
</evidence>
<evidence type="ECO:0000313" key="10">
    <source>
        <dbReference type="Proteomes" id="UP000183954"/>
    </source>
</evidence>
<feature type="transmembrane region" description="Helical" evidence="7">
    <location>
        <begin position="305"/>
        <end position="323"/>
    </location>
</feature>
<dbReference type="InterPro" id="IPR036259">
    <property type="entry name" value="MFS_trans_sf"/>
</dbReference>
<feature type="transmembrane region" description="Helical" evidence="7">
    <location>
        <begin position="330"/>
        <end position="351"/>
    </location>
</feature>
<evidence type="ECO:0000259" key="8">
    <source>
        <dbReference type="PROSITE" id="PS50850"/>
    </source>
</evidence>
<keyword evidence="2" id="KW-0813">Transport</keyword>
<dbReference type="CDD" id="cd17321">
    <property type="entry name" value="MFS_MMR_MDR_like"/>
    <property type="match status" value="1"/>
</dbReference>
<evidence type="ECO:0000256" key="1">
    <source>
        <dbReference type="ARBA" id="ARBA00004651"/>
    </source>
</evidence>
<evidence type="ECO:0000256" key="2">
    <source>
        <dbReference type="ARBA" id="ARBA00022448"/>
    </source>
</evidence>
<dbReference type="GO" id="GO:0005886">
    <property type="term" value="C:plasma membrane"/>
    <property type="evidence" value="ECO:0007669"/>
    <property type="project" value="UniProtKB-SubCell"/>
</dbReference>
<feature type="domain" description="Major facilitator superfamily (MFS) profile" evidence="8">
    <location>
        <begin position="15"/>
        <end position="466"/>
    </location>
</feature>
<sequence>MLETIKNSPNYRWYVLATVAIGTFMATLDSSIVNVALPTISSQFHSDLSTLQWVVSAYLLTITSLLPVFGRIADMFGRKRVFALGFIIFTLGSALCGFAQDIWFLVGTRVVQAVGASMLMSNSAAIITAIFPPKERGRALGLTGTVVALGSLTGPALGGIIIGLTSWRSIFFINLPIGIIGYAAVLLILPSDVPNKDKESFDYTGAFSFTFGMICVLLGITNSEAWGWSSLPVILSLGLGITSLVFFIITERKVQHPMIDLSLFRNRPFLIGNLSGGLSFVAMFANNMLLPFYLQGILNYRPSQVGLMLMVFPVVMAIVAPVSGSASDKFGPMILTTGGLVITSLGLLYFSTLQTDASFLQIIPGPILMGLGAGMFQSPNNSSVMSSVPPQKLSIAGGINSLVRNLGMVIGIALSVSLFEAWGGVTLPQPSQVEEFMSAYHSVMLVSMGIALLAAVISYSRKSYAKGD</sequence>
<dbReference type="Gene3D" id="1.20.1250.20">
    <property type="entry name" value="MFS general substrate transporter like domains"/>
    <property type="match status" value="1"/>
</dbReference>
<dbReference type="GO" id="GO:0022857">
    <property type="term" value="F:transmembrane transporter activity"/>
    <property type="evidence" value="ECO:0007669"/>
    <property type="project" value="InterPro"/>
</dbReference>
<dbReference type="RefSeq" id="WP_073032079.1">
    <property type="nucleotide sequence ID" value="NZ_FQXJ01000020.1"/>
</dbReference>
<evidence type="ECO:0000256" key="6">
    <source>
        <dbReference type="ARBA" id="ARBA00023136"/>
    </source>
</evidence>
<evidence type="ECO:0000256" key="5">
    <source>
        <dbReference type="ARBA" id="ARBA00022989"/>
    </source>
</evidence>
<dbReference type="PANTHER" id="PTHR42718:SF46">
    <property type="entry name" value="BLR6921 PROTEIN"/>
    <property type="match status" value="1"/>
</dbReference>
<feature type="transmembrane region" description="Helical" evidence="7">
    <location>
        <begin position="439"/>
        <end position="459"/>
    </location>
</feature>